<organism evidence="2 3">
    <name type="scientific">Stephania cephalantha</name>
    <dbReference type="NCBI Taxonomy" id="152367"/>
    <lineage>
        <taxon>Eukaryota</taxon>
        <taxon>Viridiplantae</taxon>
        <taxon>Streptophyta</taxon>
        <taxon>Embryophyta</taxon>
        <taxon>Tracheophyta</taxon>
        <taxon>Spermatophyta</taxon>
        <taxon>Magnoliopsida</taxon>
        <taxon>Ranunculales</taxon>
        <taxon>Menispermaceae</taxon>
        <taxon>Menispermoideae</taxon>
        <taxon>Cissampelideae</taxon>
        <taxon>Stephania</taxon>
    </lineage>
</organism>
<comment type="caution">
    <text evidence="2">The sequence shown here is derived from an EMBL/GenBank/DDBJ whole genome shotgun (WGS) entry which is preliminary data.</text>
</comment>
<dbReference type="AlphaFoldDB" id="A0AAP0J339"/>
<name>A0AAP0J339_9MAGN</name>
<feature type="compositionally biased region" description="Low complexity" evidence="1">
    <location>
        <begin position="32"/>
        <end position="41"/>
    </location>
</feature>
<proteinExistence type="predicted"/>
<accession>A0AAP0J339</accession>
<feature type="region of interest" description="Disordered" evidence="1">
    <location>
        <begin position="18"/>
        <end position="65"/>
    </location>
</feature>
<gene>
    <name evidence="2" type="ORF">Scep_014681</name>
</gene>
<dbReference type="Proteomes" id="UP001419268">
    <property type="component" value="Unassembled WGS sequence"/>
</dbReference>
<evidence type="ECO:0000313" key="3">
    <source>
        <dbReference type="Proteomes" id="UP001419268"/>
    </source>
</evidence>
<protein>
    <submittedName>
        <fullName evidence="2">Uncharacterized protein</fullName>
    </submittedName>
</protein>
<sequence length="177" mass="18874">MISIDLVTRVHIFPCLQQTPTSNPNPHPSPSNPVSISSLRRSPPHPSPVRRVEDRPSALSGPYPAGRWNVEATPCGCPPSPRRALRLPRAANRLCSGAAAASALVVFSYWRESPNAGAAGSLPVGHSSPPTGAARLPLIGHCLPLSLLAFTTGLVCIGKNRFSIVFIDELVLKRHFP</sequence>
<keyword evidence="3" id="KW-1185">Reference proteome</keyword>
<dbReference type="EMBL" id="JBBNAG010000006">
    <property type="protein sequence ID" value="KAK9125835.1"/>
    <property type="molecule type" value="Genomic_DNA"/>
</dbReference>
<reference evidence="2 3" key="1">
    <citation type="submission" date="2024-01" db="EMBL/GenBank/DDBJ databases">
        <title>Genome assemblies of Stephania.</title>
        <authorList>
            <person name="Yang L."/>
        </authorList>
    </citation>
    <scope>NUCLEOTIDE SEQUENCE [LARGE SCALE GENOMIC DNA]</scope>
    <source>
        <strain evidence="2">JXDWG</strain>
        <tissue evidence="2">Leaf</tissue>
    </source>
</reference>
<evidence type="ECO:0000313" key="2">
    <source>
        <dbReference type="EMBL" id="KAK9125835.1"/>
    </source>
</evidence>
<evidence type="ECO:0000256" key="1">
    <source>
        <dbReference type="SAM" id="MobiDB-lite"/>
    </source>
</evidence>